<dbReference type="PROSITE" id="PS50113">
    <property type="entry name" value="PAC"/>
    <property type="match status" value="1"/>
</dbReference>
<name>A0ABD5UTY3_9EURY</name>
<dbReference type="CDD" id="cd00082">
    <property type="entry name" value="HisKA"/>
    <property type="match status" value="1"/>
</dbReference>
<dbReference type="Pfam" id="PF01590">
    <property type="entry name" value="GAF"/>
    <property type="match status" value="1"/>
</dbReference>
<evidence type="ECO:0000313" key="13">
    <source>
        <dbReference type="Proteomes" id="UP001596296"/>
    </source>
</evidence>
<dbReference type="InterPro" id="IPR003018">
    <property type="entry name" value="GAF"/>
</dbReference>
<evidence type="ECO:0000256" key="6">
    <source>
        <dbReference type="PROSITE-ProRule" id="PRU00169"/>
    </source>
</evidence>
<evidence type="ECO:0000313" key="12">
    <source>
        <dbReference type="EMBL" id="MFC6891576.1"/>
    </source>
</evidence>
<dbReference type="InterPro" id="IPR000014">
    <property type="entry name" value="PAS"/>
</dbReference>
<feature type="domain" description="PAS" evidence="10">
    <location>
        <begin position="135"/>
        <end position="189"/>
    </location>
</feature>
<dbReference type="Pfam" id="PF08448">
    <property type="entry name" value="PAS_4"/>
    <property type="match status" value="2"/>
</dbReference>
<keyword evidence="13" id="KW-1185">Reference proteome</keyword>
<evidence type="ECO:0000259" key="8">
    <source>
        <dbReference type="PROSITE" id="PS50109"/>
    </source>
</evidence>
<dbReference type="EMBL" id="JBHSXL010000003">
    <property type="protein sequence ID" value="MFC6891576.1"/>
    <property type="molecule type" value="Genomic_DNA"/>
</dbReference>
<keyword evidence="3" id="KW-0808">Transferase</keyword>
<reference evidence="12 13" key="1">
    <citation type="journal article" date="2019" name="Int. J. Syst. Evol. Microbiol.">
        <title>The Global Catalogue of Microorganisms (GCM) 10K type strain sequencing project: providing services to taxonomists for standard genome sequencing and annotation.</title>
        <authorList>
            <consortium name="The Broad Institute Genomics Platform"/>
            <consortium name="The Broad Institute Genome Sequencing Center for Infectious Disease"/>
            <person name="Wu L."/>
            <person name="Ma J."/>
        </authorList>
    </citation>
    <scope>NUCLEOTIDE SEQUENCE [LARGE SCALE GENOMIC DNA]</scope>
    <source>
        <strain evidence="12 13">SKJ47</strain>
    </source>
</reference>
<dbReference type="PROSITE" id="PS50109">
    <property type="entry name" value="HIS_KIN"/>
    <property type="match status" value="1"/>
</dbReference>
<keyword evidence="4" id="KW-0418">Kinase</keyword>
<dbReference type="SMART" id="SM00388">
    <property type="entry name" value="HisKA"/>
    <property type="match status" value="1"/>
</dbReference>
<feature type="compositionally biased region" description="Polar residues" evidence="7">
    <location>
        <begin position="645"/>
        <end position="656"/>
    </location>
</feature>
<dbReference type="PANTHER" id="PTHR43711">
    <property type="entry name" value="TWO-COMPONENT HISTIDINE KINASE"/>
    <property type="match status" value="1"/>
</dbReference>
<dbReference type="PROSITE" id="PS50112">
    <property type="entry name" value="PAS"/>
    <property type="match status" value="1"/>
</dbReference>
<feature type="domain" description="Histidine kinase" evidence="8">
    <location>
        <begin position="568"/>
        <end position="805"/>
    </location>
</feature>
<dbReference type="InterPro" id="IPR035965">
    <property type="entry name" value="PAS-like_dom_sf"/>
</dbReference>
<dbReference type="InterPro" id="IPR029016">
    <property type="entry name" value="GAF-like_dom_sf"/>
</dbReference>
<evidence type="ECO:0000256" key="2">
    <source>
        <dbReference type="ARBA" id="ARBA00012438"/>
    </source>
</evidence>
<feature type="domain" description="Response regulatory" evidence="9">
    <location>
        <begin position="6"/>
        <end position="124"/>
    </location>
</feature>
<evidence type="ECO:0000259" key="11">
    <source>
        <dbReference type="PROSITE" id="PS50113"/>
    </source>
</evidence>
<comment type="catalytic activity">
    <reaction evidence="1">
        <text>ATP + protein L-histidine = ADP + protein N-phospho-L-histidine.</text>
        <dbReference type="EC" id="2.7.13.3"/>
    </reaction>
</comment>
<evidence type="ECO:0000259" key="9">
    <source>
        <dbReference type="PROSITE" id="PS50110"/>
    </source>
</evidence>
<evidence type="ECO:0000256" key="4">
    <source>
        <dbReference type="ARBA" id="ARBA00022777"/>
    </source>
</evidence>
<dbReference type="InterPro" id="IPR005467">
    <property type="entry name" value="His_kinase_dom"/>
</dbReference>
<keyword evidence="6" id="KW-0597">Phosphoprotein</keyword>
<dbReference type="InterPro" id="IPR003594">
    <property type="entry name" value="HATPase_dom"/>
</dbReference>
<dbReference type="Proteomes" id="UP001596296">
    <property type="component" value="Unassembled WGS sequence"/>
</dbReference>
<dbReference type="Gene3D" id="3.30.450.40">
    <property type="match status" value="1"/>
</dbReference>
<evidence type="ECO:0000256" key="7">
    <source>
        <dbReference type="SAM" id="MobiDB-lite"/>
    </source>
</evidence>
<dbReference type="InterPro" id="IPR050736">
    <property type="entry name" value="Sensor_HK_Regulatory"/>
</dbReference>
<accession>A0ABD5UTY3</accession>
<protein>
    <recommendedName>
        <fullName evidence="2">histidine kinase</fullName>
        <ecNumber evidence="2">2.7.13.3</ecNumber>
    </recommendedName>
</protein>
<dbReference type="SUPFAM" id="SSF55781">
    <property type="entry name" value="GAF domain-like"/>
    <property type="match status" value="1"/>
</dbReference>
<dbReference type="SMART" id="SM00387">
    <property type="entry name" value="HATPase_c"/>
    <property type="match status" value="1"/>
</dbReference>
<dbReference type="Gene3D" id="3.40.50.2300">
    <property type="match status" value="1"/>
</dbReference>
<comment type="caution">
    <text evidence="12">The sequence shown here is derived from an EMBL/GenBank/DDBJ whole genome shotgun (WGS) entry which is preliminary data.</text>
</comment>
<dbReference type="SUPFAM" id="SSF55874">
    <property type="entry name" value="ATPase domain of HSP90 chaperone/DNA topoisomerase II/histidine kinase"/>
    <property type="match status" value="1"/>
</dbReference>
<dbReference type="CDD" id="cd00075">
    <property type="entry name" value="HATPase"/>
    <property type="match status" value="1"/>
</dbReference>
<dbReference type="RefSeq" id="WP_379740057.1">
    <property type="nucleotide sequence ID" value="NZ_JBHSVN010000001.1"/>
</dbReference>
<feature type="region of interest" description="Disordered" evidence="7">
    <location>
        <begin position="645"/>
        <end position="693"/>
    </location>
</feature>
<evidence type="ECO:0000259" key="10">
    <source>
        <dbReference type="PROSITE" id="PS50112"/>
    </source>
</evidence>
<dbReference type="EC" id="2.7.13.3" evidence="2"/>
<evidence type="ECO:0000256" key="3">
    <source>
        <dbReference type="ARBA" id="ARBA00022679"/>
    </source>
</evidence>
<dbReference type="NCBIfam" id="TIGR00229">
    <property type="entry name" value="sensory_box"/>
    <property type="match status" value="1"/>
</dbReference>
<dbReference type="SUPFAM" id="SSF55785">
    <property type="entry name" value="PYP-like sensor domain (PAS domain)"/>
    <property type="match status" value="2"/>
</dbReference>
<evidence type="ECO:0000256" key="1">
    <source>
        <dbReference type="ARBA" id="ARBA00000085"/>
    </source>
</evidence>
<dbReference type="InterPro" id="IPR036097">
    <property type="entry name" value="HisK_dim/P_sf"/>
</dbReference>
<organism evidence="12 13">
    <name type="scientific">Halopenitus salinus</name>
    <dbReference type="NCBI Taxonomy" id="1198295"/>
    <lineage>
        <taxon>Archaea</taxon>
        <taxon>Methanobacteriati</taxon>
        <taxon>Methanobacteriota</taxon>
        <taxon>Stenosarchaea group</taxon>
        <taxon>Halobacteria</taxon>
        <taxon>Halobacteriales</taxon>
        <taxon>Haloferacaceae</taxon>
        <taxon>Halopenitus</taxon>
    </lineage>
</organism>
<gene>
    <name evidence="12" type="ORF">ACFQE9_02945</name>
</gene>
<dbReference type="InterPro" id="IPR001789">
    <property type="entry name" value="Sig_transdc_resp-reg_receiver"/>
</dbReference>
<dbReference type="CDD" id="cd00156">
    <property type="entry name" value="REC"/>
    <property type="match status" value="1"/>
</dbReference>
<dbReference type="InterPro" id="IPR000700">
    <property type="entry name" value="PAS-assoc_C"/>
</dbReference>
<dbReference type="AlphaFoldDB" id="A0ABD5UTY3"/>
<dbReference type="PROSITE" id="PS50110">
    <property type="entry name" value="RESPONSE_REGULATORY"/>
    <property type="match status" value="1"/>
</dbReference>
<dbReference type="Gene3D" id="3.30.565.10">
    <property type="entry name" value="Histidine kinase-like ATPase, C-terminal domain"/>
    <property type="match status" value="1"/>
</dbReference>
<dbReference type="InterPro" id="IPR011006">
    <property type="entry name" value="CheY-like_superfamily"/>
</dbReference>
<dbReference type="PANTHER" id="PTHR43711:SF1">
    <property type="entry name" value="HISTIDINE KINASE 1"/>
    <property type="match status" value="1"/>
</dbReference>
<dbReference type="Gene3D" id="3.30.450.20">
    <property type="entry name" value="PAS domain"/>
    <property type="match status" value="2"/>
</dbReference>
<dbReference type="InterPro" id="IPR003661">
    <property type="entry name" value="HisK_dim/P_dom"/>
</dbReference>
<dbReference type="SMART" id="SM00091">
    <property type="entry name" value="PAS"/>
    <property type="match status" value="2"/>
</dbReference>
<keyword evidence="5" id="KW-0902">Two-component regulatory system</keyword>
<dbReference type="Pfam" id="PF00512">
    <property type="entry name" value="HisKA"/>
    <property type="match status" value="1"/>
</dbReference>
<feature type="domain" description="PAC" evidence="11">
    <location>
        <begin position="507"/>
        <end position="557"/>
    </location>
</feature>
<proteinExistence type="predicted"/>
<dbReference type="InterPro" id="IPR013656">
    <property type="entry name" value="PAS_4"/>
</dbReference>
<dbReference type="CDD" id="cd00130">
    <property type="entry name" value="PAS"/>
    <property type="match status" value="1"/>
</dbReference>
<dbReference type="GO" id="GO:0000160">
    <property type="term" value="P:phosphorelay signal transduction system"/>
    <property type="evidence" value="ECO:0007669"/>
    <property type="project" value="UniProtKB-KW"/>
</dbReference>
<dbReference type="Pfam" id="PF00072">
    <property type="entry name" value="Response_reg"/>
    <property type="match status" value="1"/>
</dbReference>
<dbReference type="GO" id="GO:0004673">
    <property type="term" value="F:protein histidine kinase activity"/>
    <property type="evidence" value="ECO:0007669"/>
    <property type="project" value="UniProtKB-EC"/>
</dbReference>
<dbReference type="SUPFAM" id="SSF47384">
    <property type="entry name" value="Homodimeric domain of signal transducing histidine kinase"/>
    <property type="match status" value="1"/>
</dbReference>
<dbReference type="SMART" id="SM00448">
    <property type="entry name" value="REC"/>
    <property type="match status" value="1"/>
</dbReference>
<feature type="modified residue" description="4-aspartylphosphate" evidence="6">
    <location>
        <position position="59"/>
    </location>
</feature>
<dbReference type="Pfam" id="PF02518">
    <property type="entry name" value="HATPase_c"/>
    <property type="match status" value="1"/>
</dbReference>
<evidence type="ECO:0000256" key="5">
    <source>
        <dbReference type="ARBA" id="ARBA00023012"/>
    </source>
</evidence>
<sequence length="810" mass="91634">MESEIGVLHVDDQSDFGELVAAFLERVDDRIEVQTETSVTTALEKLSGDPDRIDCVVSDYDMPESNGLQFLEAVREEEPTLPFILFTGKGSEEVASEAIAKGATDYLQKRGGTEQYELLANRITNAVEQYRYEHERNRVYRALETATQAIGLIDEEGRYIYLNEAYANLYGYDPEELVGEHWRVLYPDEEVERFEEEILPRLEEEGRWTGQSRGLHADGTAIPERLSLARLDTGGHVCVVQDVSEKQRRRRRQRRQQDALLDLMTHESVVSGRFDRAVEEVTETATEVLDASAVNVWLLDEEDDVLRCVDEYDRIEDEHESGMTLDVDAYPEYVDAIRSNRSIAAEDARSDPRTRGLAGDYLEPNDVQSLLDATLRSEGEVKGVVCHETREEAREWSGDEVQFANDVADIVHRALRNRNDRERQRELEFQRSLLAAQRDAILDGLIVVNEDREIVSYNDRFCELWEIPEHVLERGDDDAVLERVSEKTIDPEAFREFIEELYAGPEATSRGEIELRDGRIFDRYTTPVTGEDGNYYGRLWMFRDVTDRKQLERKLERQIEQFDELTSVVSHDLRSPMATVRGRLELARETGEVEHIEAALSALDRADELRADLETVLKTGEIVDETRSLEVDELARSVWETIDTSATQQSKSGTEVNDSRGEMDDSSAVGNEEGGATSHENTEASASLHVEGPIDVRGDESAVRRLFENLIGNSIEHGEGTVRIRIGPLRGEDGFYLEDDGPGIPPENRERVFVPGFSTKVNGEGIGIGMASVHQIIEEHDWEIEVTDATELGGVRFEINTAPERGGQSE</sequence>
<dbReference type="SMART" id="SM00065">
    <property type="entry name" value="GAF"/>
    <property type="match status" value="1"/>
</dbReference>
<dbReference type="SUPFAM" id="SSF52172">
    <property type="entry name" value="CheY-like"/>
    <property type="match status" value="1"/>
</dbReference>
<dbReference type="InterPro" id="IPR036890">
    <property type="entry name" value="HATPase_C_sf"/>
</dbReference>
<dbReference type="Gene3D" id="1.10.287.130">
    <property type="match status" value="1"/>
</dbReference>